<feature type="domain" description="Glycosyltransferase subfamily 4-like N-terminal" evidence="2">
    <location>
        <begin position="24"/>
        <end position="178"/>
    </location>
</feature>
<name>A0A6N9NHK3_9FLAO</name>
<dbReference type="RefSeq" id="WP_160631073.1">
    <property type="nucleotide sequence ID" value="NZ_WWNE01000003.1"/>
</dbReference>
<dbReference type="InterPro" id="IPR001296">
    <property type="entry name" value="Glyco_trans_1"/>
</dbReference>
<keyword evidence="3" id="KW-0808">Transferase</keyword>
<evidence type="ECO:0000313" key="4">
    <source>
        <dbReference type="Proteomes" id="UP000470771"/>
    </source>
</evidence>
<dbReference type="CDD" id="cd03801">
    <property type="entry name" value="GT4_PimA-like"/>
    <property type="match status" value="1"/>
</dbReference>
<evidence type="ECO:0000259" key="1">
    <source>
        <dbReference type="Pfam" id="PF00534"/>
    </source>
</evidence>
<dbReference type="Gene3D" id="3.40.50.2000">
    <property type="entry name" value="Glycogen Phosphorylase B"/>
    <property type="match status" value="2"/>
</dbReference>
<evidence type="ECO:0000259" key="2">
    <source>
        <dbReference type="Pfam" id="PF13439"/>
    </source>
</evidence>
<gene>
    <name evidence="3" type="ORF">GQN54_01020</name>
</gene>
<dbReference type="InterPro" id="IPR028098">
    <property type="entry name" value="Glyco_trans_4-like_N"/>
</dbReference>
<dbReference type="PANTHER" id="PTHR45947">
    <property type="entry name" value="SULFOQUINOVOSYL TRANSFERASE SQD2"/>
    <property type="match status" value="1"/>
</dbReference>
<organism evidence="3 4">
    <name type="scientific">Acidiluteibacter ferrifornacis</name>
    <dbReference type="NCBI Taxonomy" id="2692424"/>
    <lineage>
        <taxon>Bacteria</taxon>
        <taxon>Pseudomonadati</taxon>
        <taxon>Bacteroidota</taxon>
        <taxon>Flavobacteriia</taxon>
        <taxon>Flavobacteriales</taxon>
        <taxon>Cryomorphaceae</taxon>
        <taxon>Acidiluteibacter</taxon>
    </lineage>
</organism>
<dbReference type="GO" id="GO:0016757">
    <property type="term" value="F:glycosyltransferase activity"/>
    <property type="evidence" value="ECO:0007669"/>
    <property type="project" value="InterPro"/>
</dbReference>
<dbReference type="Pfam" id="PF00534">
    <property type="entry name" value="Glycos_transf_1"/>
    <property type="match status" value="1"/>
</dbReference>
<dbReference type="EMBL" id="WWNE01000003">
    <property type="protein sequence ID" value="NBG64677.1"/>
    <property type="molecule type" value="Genomic_DNA"/>
</dbReference>
<protein>
    <submittedName>
        <fullName evidence="3">Glycosyltransferase</fullName>
    </submittedName>
</protein>
<dbReference type="AlphaFoldDB" id="A0A6N9NHK3"/>
<dbReference type="Pfam" id="PF13439">
    <property type="entry name" value="Glyco_transf_4"/>
    <property type="match status" value="1"/>
</dbReference>
<reference evidence="3 4" key="1">
    <citation type="submission" date="2019-12" db="EMBL/GenBank/DDBJ databases">
        <authorList>
            <person name="Zhao J."/>
        </authorList>
    </citation>
    <scope>NUCLEOTIDE SEQUENCE [LARGE SCALE GENOMIC DNA]</scope>
    <source>
        <strain evidence="3 4">S-15</strain>
    </source>
</reference>
<evidence type="ECO:0000313" key="3">
    <source>
        <dbReference type="EMBL" id="NBG64677.1"/>
    </source>
</evidence>
<proteinExistence type="predicted"/>
<dbReference type="Proteomes" id="UP000470771">
    <property type="component" value="Unassembled WGS sequence"/>
</dbReference>
<feature type="domain" description="Glycosyl transferase family 1" evidence="1">
    <location>
        <begin position="195"/>
        <end position="349"/>
    </location>
</feature>
<keyword evidence="4" id="KW-1185">Reference proteome</keyword>
<dbReference type="SUPFAM" id="SSF53756">
    <property type="entry name" value="UDP-Glycosyltransferase/glycogen phosphorylase"/>
    <property type="match status" value="1"/>
</dbReference>
<dbReference type="PANTHER" id="PTHR45947:SF3">
    <property type="entry name" value="SULFOQUINOVOSYL TRANSFERASE SQD2"/>
    <property type="match status" value="1"/>
</dbReference>
<accession>A0A6N9NHK3</accession>
<comment type="caution">
    <text evidence="3">The sequence shown here is derived from an EMBL/GenBank/DDBJ whole genome shotgun (WGS) entry which is preliminary data.</text>
</comment>
<dbReference type="InterPro" id="IPR050194">
    <property type="entry name" value="Glycosyltransferase_grp1"/>
</dbReference>
<sequence>MKSQFKITNDPIKILHISTAKSWRGGEQQLAYLYEELDQKGVEQIILCVKDSKMEAYCREKGHQFVSQVKRSGVDPFFAKRIKSICKKIDIDLIHTHDAHGHTYAIIAAALWKNKTPIIVSRRVDFSVGKSKSSFYKYNHSKVAKIVCVSDKIKEITAKDITDQSKLVTVHSGIDLTRFENTHVPGKLKELIGVKDKFLIGNTSALADHKDYFTFIDVAVKLNQKRKDCHFVAIGNGPLEEEIKNYARGKGLANLSFIGFRNDVPEILGDLDVFLITSKTEGLGTSILDAFAQGVPVVATAAGGIPEIVHPEKSGLLCPVFDSECLSLGLDRLLDNAALQQQLIAGAKQILATHSKAATAEKTLAVYRSVLGR</sequence>